<comment type="similarity">
    <text evidence="1">Belongs to the PPC synthetase family.</text>
</comment>
<dbReference type="Proteomes" id="UP000247498">
    <property type="component" value="Unassembled WGS sequence"/>
</dbReference>
<dbReference type="SUPFAM" id="SSF102645">
    <property type="entry name" value="CoaB-like"/>
    <property type="match status" value="1"/>
</dbReference>
<gene>
    <name evidence="4" type="ORF">Rsub_01103</name>
</gene>
<evidence type="ECO:0000313" key="5">
    <source>
        <dbReference type="Proteomes" id="UP000247498"/>
    </source>
</evidence>
<keyword evidence="5" id="KW-1185">Reference proteome</keyword>
<dbReference type="FunCoup" id="A0A2V0NLT0">
    <property type="interactions" value="2128"/>
</dbReference>
<accession>A0A2V0NLT0</accession>
<feature type="region of interest" description="Disordered" evidence="2">
    <location>
        <begin position="287"/>
        <end position="317"/>
    </location>
</feature>
<name>A0A2V0NLT0_9CHLO</name>
<dbReference type="InterPro" id="IPR007085">
    <property type="entry name" value="DNA/pantothenate-metab_flavo_C"/>
</dbReference>
<comment type="caution">
    <text evidence="4">The sequence shown here is derived from an EMBL/GenBank/DDBJ whole genome shotgun (WGS) entry which is preliminary data.</text>
</comment>
<dbReference type="STRING" id="307507.A0A2V0NLT0"/>
<dbReference type="EMBL" id="BDRX01000004">
    <property type="protein sequence ID" value="GBF88391.1"/>
    <property type="molecule type" value="Genomic_DNA"/>
</dbReference>
<feature type="region of interest" description="Disordered" evidence="2">
    <location>
        <begin position="354"/>
        <end position="373"/>
    </location>
</feature>
<feature type="domain" description="DNA/pantothenate metabolism flavoprotein C-terminal" evidence="3">
    <location>
        <begin position="186"/>
        <end position="275"/>
    </location>
</feature>
<sequence>MAALGVEEVDAFYEGCPQLPGDVDAEIAAFFRHHAPDGRSLARPVVCVTSGGTTVPMERNCVRYIDNFSAGTRGAMSTQEFLEAGYAVIFLTRTGSVQPWTLDLPRQETVPLLQEILACSCDEGGGRDGVAVVAEHKGRVAALLRRVAAVQRQRLLLTIPFTTIFEYLQHLRSVARAAAPLGGDCMFYLAAAVSDFYIPWGSLAEHKIQSADGPLALNLSKVPKMLGVLRGVWAPDSFVVSFKLETDERILLAKASGAVERYGVHAVVANLLHTRKDRVLIVHRAGTGAEPQRSGQRQQQRQGAAATGAHGDGAAATNGAAAGLSVEDVRRPPEQQHIEETLVAKVIELHNQFRRRRQQQQQDKAGVAARHAS</sequence>
<evidence type="ECO:0000259" key="3">
    <source>
        <dbReference type="Pfam" id="PF04127"/>
    </source>
</evidence>
<organism evidence="4 5">
    <name type="scientific">Raphidocelis subcapitata</name>
    <dbReference type="NCBI Taxonomy" id="307507"/>
    <lineage>
        <taxon>Eukaryota</taxon>
        <taxon>Viridiplantae</taxon>
        <taxon>Chlorophyta</taxon>
        <taxon>core chlorophytes</taxon>
        <taxon>Chlorophyceae</taxon>
        <taxon>CS clade</taxon>
        <taxon>Sphaeropleales</taxon>
        <taxon>Selenastraceae</taxon>
        <taxon>Raphidocelis</taxon>
    </lineage>
</organism>
<feature type="compositionally biased region" description="Low complexity" evidence="2">
    <location>
        <begin position="292"/>
        <end position="317"/>
    </location>
</feature>
<evidence type="ECO:0000313" key="4">
    <source>
        <dbReference type="EMBL" id="GBF88391.1"/>
    </source>
</evidence>
<dbReference type="PANTHER" id="PTHR12290">
    <property type="entry name" value="CORNICHON-RELATED"/>
    <property type="match status" value="1"/>
</dbReference>
<dbReference type="GO" id="GO:0003824">
    <property type="term" value="F:catalytic activity"/>
    <property type="evidence" value="ECO:0007669"/>
    <property type="project" value="UniProtKB-ARBA"/>
</dbReference>
<protein>
    <recommendedName>
        <fullName evidence="3">DNA/pantothenate metabolism flavoprotein C-terminal domain-containing protein</fullName>
    </recommendedName>
</protein>
<evidence type="ECO:0000256" key="2">
    <source>
        <dbReference type="SAM" id="MobiDB-lite"/>
    </source>
</evidence>
<reference evidence="4 5" key="1">
    <citation type="journal article" date="2018" name="Sci. Rep.">
        <title>Raphidocelis subcapitata (=Pseudokirchneriella subcapitata) provides an insight into genome evolution and environmental adaptations in the Sphaeropleales.</title>
        <authorList>
            <person name="Suzuki S."/>
            <person name="Yamaguchi H."/>
            <person name="Nakajima N."/>
            <person name="Kawachi M."/>
        </authorList>
    </citation>
    <scope>NUCLEOTIDE SEQUENCE [LARGE SCALE GENOMIC DNA]</scope>
    <source>
        <strain evidence="4 5">NIES-35</strain>
    </source>
</reference>
<dbReference type="Pfam" id="PF04127">
    <property type="entry name" value="DFP"/>
    <property type="match status" value="1"/>
</dbReference>
<dbReference type="InterPro" id="IPR035929">
    <property type="entry name" value="CoaB-like_sf"/>
</dbReference>
<proteinExistence type="inferred from homology"/>
<dbReference type="Gene3D" id="3.40.50.10300">
    <property type="entry name" value="CoaB-like"/>
    <property type="match status" value="1"/>
</dbReference>
<dbReference type="InParanoid" id="A0A2V0NLT0"/>
<dbReference type="AlphaFoldDB" id="A0A2V0NLT0"/>
<dbReference type="GO" id="GO:0015937">
    <property type="term" value="P:coenzyme A biosynthetic process"/>
    <property type="evidence" value="ECO:0007669"/>
    <property type="project" value="UniProtKB-ARBA"/>
</dbReference>
<dbReference type="OrthoDB" id="70224at2759"/>
<evidence type="ECO:0000256" key="1">
    <source>
        <dbReference type="ARBA" id="ARBA00005703"/>
    </source>
</evidence>